<accession>A0ACC6TJV8</accession>
<gene>
    <name evidence="1" type="ORF">ABIC98_003718</name>
</gene>
<evidence type="ECO:0000313" key="2">
    <source>
        <dbReference type="Proteomes" id="UP001549207"/>
    </source>
</evidence>
<organism evidence="1 2">
    <name type="scientific">Arthrobacter nitrophenolicus</name>
    <dbReference type="NCBI Taxonomy" id="683150"/>
    <lineage>
        <taxon>Bacteria</taxon>
        <taxon>Bacillati</taxon>
        <taxon>Actinomycetota</taxon>
        <taxon>Actinomycetes</taxon>
        <taxon>Micrococcales</taxon>
        <taxon>Micrococcaceae</taxon>
        <taxon>Arthrobacter</taxon>
    </lineage>
</organism>
<sequence>MAAALRRLAGLVDGCPLELAQSPEDLKAITWMWQSLEDLEATIIGLSQGTLPPFQDDWEYQSSPAASLMS</sequence>
<dbReference type="EMBL" id="JBEPNJ010000021">
    <property type="protein sequence ID" value="MET3774048.1"/>
    <property type="molecule type" value="Genomic_DNA"/>
</dbReference>
<keyword evidence="2" id="KW-1185">Reference proteome</keyword>
<reference evidence="1" key="1">
    <citation type="submission" date="2024-06" db="EMBL/GenBank/DDBJ databases">
        <title>Genomic Encyclopedia of Type Strains, Phase IV (KMG-IV): sequencing the most valuable type-strain genomes for metagenomic binning, comparative biology and taxonomic classification.</title>
        <authorList>
            <person name="Goeker M."/>
        </authorList>
    </citation>
    <scope>NUCLEOTIDE SEQUENCE</scope>
    <source>
        <strain evidence="1">SJCon</strain>
    </source>
</reference>
<name>A0ACC6TJV8_9MICC</name>
<proteinExistence type="predicted"/>
<comment type="caution">
    <text evidence="1">The sequence shown here is derived from an EMBL/GenBank/DDBJ whole genome shotgun (WGS) entry which is preliminary data.</text>
</comment>
<protein>
    <submittedName>
        <fullName evidence="1">Uncharacterized protein</fullName>
    </submittedName>
</protein>
<dbReference type="Proteomes" id="UP001549207">
    <property type="component" value="Unassembled WGS sequence"/>
</dbReference>
<evidence type="ECO:0000313" key="1">
    <source>
        <dbReference type="EMBL" id="MET3774048.1"/>
    </source>
</evidence>